<evidence type="ECO:0000256" key="1">
    <source>
        <dbReference type="ARBA" id="ARBA00005305"/>
    </source>
</evidence>
<dbReference type="Proteomes" id="UP000022910">
    <property type="component" value="Unassembled WGS sequence"/>
</dbReference>
<accession>A0A015JM76</accession>
<evidence type="ECO:0000259" key="4">
    <source>
        <dbReference type="Pfam" id="PF26091"/>
    </source>
</evidence>
<feature type="domain" description="CCDC43 PWI-like" evidence="4">
    <location>
        <begin position="5"/>
        <end position="70"/>
    </location>
</feature>
<name>A0A015JM76_RHIIW</name>
<organism evidence="5 6">
    <name type="scientific">Rhizophagus irregularis (strain DAOM 197198w)</name>
    <name type="common">Glomus intraradices</name>
    <dbReference type="NCBI Taxonomy" id="1432141"/>
    <lineage>
        <taxon>Eukaryota</taxon>
        <taxon>Fungi</taxon>
        <taxon>Fungi incertae sedis</taxon>
        <taxon>Mucoromycota</taxon>
        <taxon>Glomeromycotina</taxon>
        <taxon>Glomeromycetes</taxon>
        <taxon>Glomerales</taxon>
        <taxon>Glomeraceae</taxon>
        <taxon>Rhizophagus</taxon>
    </lineage>
</organism>
<feature type="compositionally biased region" description="Basic and acidic residues" evidence="3">
    <location>
        <begin position="170"/>
        <end position="207"/>
    </location>
</feature>
<protein>
    <recommendedName>
        <fullName evidence="4">CCDC43 PWI-like domain-containing protein</fullName>
    </recommendedName>
</protein>
<dbReference type="PANTHER" id="PTHR31684">
    <property type="entry name" value="COILED-COIL DOMAIN-CONTAINING PROTEIN 43"/>
    <property type="match status" value="1"/>
</dbReference>
<keyword evidence="6" id="KW-1185">Reference proteome</keyword>
<feature type="compositionally biased region" description="Basic residues" evidence="3">
    <location>
        <begin position="208"/>
        <end position="220"/>
    </location>
</feature>
<reference evidence="5 6" key="1">
    <citation type="submission" date="2014-02" db="EMBL/GenBank/DDBJ databases">
        <title>Single nucleus genome sequencing reveals high similarity among nuclei of an endomycorrhizal fungus.</title>
        <authorList>
            <person name="Lin K."/>
            <person name="Geurts R."/>
            <person name="Zhang Z."/>
            <person name="Limpens E."/>
            <person name="Saunders D.G."/>
            <person name="Mu D."/>
            <person name="Pang E."/>
            <person name="Cao H."/>
            <person name="Cha H."/>
            <person name="Lin T."/>
            <person name="Zhou Q."/>
            <person name="Shang Y."/>
            <person name="Li Y."/>
            <person name="Ivanov S."/>
            <person name="Sharma T."/>
            <person name="Velzen R.V."/>
            <person name="Ruijter N.D."/>
            <person name="Aanen D.K."/>
            <person name="Win J."/>
            <person name="Kamoun S."/>
            <person name="Bisseling T."/>
            <person name="Huang S."/>
        </authorList>
    </citation>
    <scope>NUCLEOTIDE SEQUENCE [LARGE SCALE GENOMIC DNA]</scope>
    <source>
        <strain evidence="6">DAOM197198w</strain>
    </source>
</reference>
<comment type="caution">
    <text evidence="5">The sequence shown here is derived from an EMBL/GenBank/DDBJ whole genome shotgun (WGS) entry which is preliminary data.</text>
</comment>
<dbReference type="AlphaFoldDB" id="A0A015JM76"/>
<feature type="region of interest" description="Disordered" evidence="3">
    <location>
        <begin position="164"/>
        <end position="220"/>
    </location>
</feature>
<feature type="region of interest" description="Disordered" evidence="3">
    <location>
        <begin position="80"/>
        <end position="120"/>
    </location>
</feature>
<comment type="similarity">
    <text evidence="1">Belongs to the CCDC43 family.</text>
</comment>
<dbReference type="InterPro" id="IPR037666">
    <property type="entry name" value="CCDC43"/>
</dbReference>
<dbReference type="InterPro" id="IPR058771">
    <property type="entry name" value="PWI_CCDC43"/>
</dbReference>
<evidence type="ECO:0000313" key="5">
    <source>
        <dbReference type="EMBL" id="EXX70607.1"/>
    </source>
</evidence>
<dbReference type="Pfam" id="PF26091">
    <property type="entry name" value="PWI_CCDC43"/>
    <property type="match status" value="1"/>
</dbReference>
<evidence type="ECO:0000256" key="3">
    <source>
        <dbReference type="SAM" id="MobiDB-lite"/>
    </source>
</evidence>
<feature type="compositionally biased region" description="Basic and acidic residues" evidence="3">
    <location>
        <begin position="80"/>
        <end position="89"/>
    </location>
</feature>
<dbReference type="OrthoDB" id="18679at2759"/>
<feature type="compositionally biased region" description="Polar residues" evidence="3">
    <location>
        <begin position="92"/>
        <end position="104"/>
    </location>
</feature>
<dbReference type="EMBL" id="JEMT01016563">
    <property type="protein sequence ID" value="EXX70607.1"/>
    <property type="molecule type" value="Genomic_DNA"/>
</dbReference>
<dbReference type="OMA" id="KFLFRNT"/>
<evidence type="ECO:0000313" key="6">
    <source>
        <dbReference type="Proteomes" id="UP000022910"/>
    </source>
</evidence>
<gene>
    <name evidence="5" type="ORF">RirG_085910</name>
</gene>
<dbReference type="PANTHER" id="PTHR31684:SF2">
    <property type="entry name" value="COILED-COIL DOMAIN-CONTAINING PROTEIN 43"/>
    <property type="match status" value="1"/>
</dbReference>
<sequence>MKLNELIKKKLSTIGLHDETFDEYIVGIITDDSLEESEKREAISEFILGATDTPSKSIIDDIFEAWAEFKVEEQEIKEKREEKEAKECDAIQQKSDALISTESPTMLPRNTKKRLTKEERKRREKLLERYSYDLDEVIENENGEAEIQYKDRNETKEINEVLLKTNRNAEQVKQREQLQREQMKKQHEEEKEKNRKLLEKQQRDKEKAKRKTMKREKRSW</sequence>
<proteinExistence type="inferred from homology"/>
<evidence type="ECO:0000256" key="2">
    <source>
        <dbReference type="ARBA" id="ARBA00023054"/>
    </source>
</evidence>
<keyword evidence="2" id="KW-0175">Coiled coil</keyword>